<evidence type="ECO:0000313" key="2">
    <source>
        <dbReference type="Proteomes" id="UP001501391"/>
    </source>
</evidence>
<dbReference type="EMBL" id="BAAAOQ010000013">
    <property type="protein sequence ID" value="GAA2198136.1"/>
    <property type="molecule type" value="Genomic_DNA"/>
</dbReference>
<sequence>MRAASRTRPPGRTGSSTLVIAVLRAMSRRGGALVRVPVIVEAGRRRDIGILGDREPGGALLHRCTATVGRVFFAPVRRAPACRGHGAVIAPVRPAAPHAVRGFTGG</sequence>
<protein>
    <submittedName>
        <fullName evidence="1">Uncharacterized protein</fullName>
    </submittedName>
</protein>
<name>A0ABP5NEW0_9ACTN</name>
<organism evidence="1 2">
    <name type="scientific">Streptomyces bangladeshensis</name>
    <dbReference type="NCBI Taxonomy" id="295352"/>
    <lineage>
        <taxon>Bacteria</taxon>
        <taxon>Bacillati</taxon>
        <taxon>Actinomycetota</taxon>
        <taxon>Actinomycetes</taxon>
        <taxon>Kitasatosporales</taxon>
        <taxon>Streptomycetaceae</taxon>
        <taxon>Streptomyces</taxon>
    </lineage>
</organism>
<dbReference type="Proteomes" id="UP001501391">
    <property type="component" value="Unassembled WGS sequence"/>
</dbReference>
<accession>A0ABP5NEW0</accession>
<proteinExistence type="predicted"/>
<evidence type="ECO:0000313" key="1">
    <source>
        <dbReference type="EMBL" id="GAA2198136.1"/>
    </source>
</evidence>
<reference evidence="2" key="1">
    <citation type="journal article" date="2019" name="Int. J. Syst. Evol. Microbiol.">
        <title>The Global Catalogue of Microorganisms (GCM) 10K type strain sequencing project: providing services to taxonomists for standard genome sequencing and annotation.</title>
        <authorList>
            <consortium name="The Broad Institute Genomics Platform"/>
            <consortium name="The Broad Institute Genome Sequencing Center for Infectious Disease"/>
            <person name="Wu L."/>
            <person name="Ma J."/>
        </authorList>
    </citation>
    <scope>NUCLEOTIDE SEQUENCE [LARGE SCALE GENOMIC DNA]</scope>
    <source>
        <strain evidence="2">JCM 14924</strain>
    </source>
</reference>
<keyword evidence="2" id="KW-1185">Reference proteome</keyword>
<gene>
    <name evidence="1" type="ORF">GCM10009787_39520</name>
</gene>
<comment type="caution">
    <text evidence="1">The sequence shown here is derived from an EMBL/GenBank/DDBJ whole genome shotgun (WGS) entry which is preliminary data.</text>
</comment>